<keyword evidence="2" id="KW-1277">Toxin-antitoxin system</keyword>
<dbReference type="Gene3D" id="1.10.1220.10">
    <property type="entry name" value="Met repressor-like"/>
    <property type="match status" value="1"/>
</dbReference>
<keyword evidence="4" id="KW-1185">Reference proteome</keyword>
<dbReference type="Pfam" id="PF04221">
    <property type="entry name" value="RelB"/>
    <property type="match status" value="1"/>
</dbReference>
<dbReference type="AlphaFoldDB" id="A0A7T0KDV0"/>
<reference evidence="3 4" key="1">
    <citation type="submission" date="2020-11" db="EMBL/GenBank/DDBJ databases">
        <title>Corynebacterium sp. ZJ-599.</title>
        <authorList>
            <person name="Zhou J."/>
        </authorList>
    </citation>
    <scope>NUCLEOTIDE SEQUENCE [LARGE SCALE GENOMIC DNA]</scope>
    <source>
        <strain evidence="3 4">ZJ-599</strain>
    </source>
</reference>
<dbReference type="InterPro" id="IPR013321">
    <property type="entry name" value="Arc_rbn_hlx_hlx"/>
</dbReference>
<dbReference type="GO" id="GO:0006355">
    <property type="term" value="P:regulation of DNA-templated transcription"/>
    <property type="evidence" value="ECO:0007669"/>
    <property type="project" value="InterPro"/>
</dbReference>
<protein>
    <submittedName>
        <fullName evidence="3">Type II toxin-antitoxin system RelB/DinJ family antitoxin</fullName>
    </submittedName>
</protein>
<dbReference type="PANTHER" id="PTHR38781">
    <property type="entry name" value="ANTITOXIN DINJ-RELATED"/>
    <property type="match status" value="1"/>
</dbReference>
<accession>A0A7T0KDV0</accession>
<dbReference type="KEGG" id="cliz:G7Y31_09455"/>
<dbReference type="RefSeq" id="WP_165010031.1">
    <property type="nucleotide sequence ID" value="NZ_CP064954.1"/>
</dbReference>
<dbReference type="InterPro" id="IPR007337">
    <property type="entry name" value="RelB/DinJ"/>
</dbReference>
<gene>
    <name evidence="3" type="ORF">G7Y31_09455</name>
</gene>
<dbReference type="GO" id="GO:0006351">
    <property type="term" value="P:DNA-templated transcription"/>
    <property type="evidence" value="ECO:0007669"/>
    <property type="project" value="TreeGrafter"/>
</dbReference>
<evidence type="ECO:0000256" key="1">
    <source>
        <dbReference type="ARBA" id="ARBA00010562"/>
    </source>
</evidence>
<dbReference type="EMBL" id="CP064954">
    <property type="protein sequence ID" value="QPK78757.1"/>
    <property type="molecule type" value="Genomic_DNA"/>
</dbReference>
<comment type="similarity">
    <text evidence="1">Belongs to the RelB/DinJ antitoxin family.</text>
</comment>
<evidence type="ECO:0000256" key="2">
    <source>
        <dbReference type="ARBA" id="ARBA00022649"/>
    </source>
</evidence>
<proteinExistence type="inferred from homology"/>
<organism evidence="3 4">
    <name type="scientific">Corynebacterium lizhenjunii</name>
    <dbReference type="NCBI Taxonomy" id="2709394"/>
    <lineage>
        <taxon>Bacteria</taxon>
        <taxon>Bacillati</taxon>
        <taxon>Actinomycetota</taxon>
        <taxon>Actinomycetes</taxon>
        <taxon>Mycobacteriales</taxon>
        <taxon>Corynebacteriaceae</taxon>
        <taxon>Corynebacterium</taxon>
    </lineage>
</organism>
<evidence type="ECO:0000313" key="4">
    <source>
        <dbReference type="Proteomes" id="UP000594681"/>
    </source>
</evidence>
<evidence type="ECO:0000313" key="3">
    <source>
        <dbReference type="EMBL" id="QPK78757.1"/>
    </source>
</evidence>
<dbReference type="NCBIfam" id="TIGR02384">
    <property type="entry name" value="RelB_DinJ"/>
    <property type="match status" value="1"/>
</dbReference>
<dbReference type="PANTHER" id="PTHR38781:SF1">
    <property type="entry name" value="ANTITOXIN DINJ-RELATED"/>
    <property type="match status" value="1"/>
</dbReference>
<name>A0A7T0KDV0_9CORY</name>
<dbReference type="Proteomes" id="UP000594681">
    <property type="component" value="Chromosome"/>
</dbReference>
<sequence length="98" mass="10820">MNSAAHTVKINFRTDADTKAQAEELFRVLGLDISTALNMFLKQAIREQGLPIQPALHRIPNEITRKAIAHTEAILAGEIDDDGIPYDPERGIDALLDD</sequence>